<dbReference type="Proteomes" id="UP000484547">
    <property type="component" value="Unassembled WGS sequence"/>
</dbReference>
<proteinExistence type="predicted"/>
<dbReference type="PANTHER" id="PTHR39569:SF1">
    <property type="entry name" value="INORGANIC TRIPHOSPHATASE"/>
    <property type="match status" value="1"/>
</dbReference>
<dbReference type="STRING" id="1262914.BN533_02073"/>
<evidence type="ECO:0000313" key="6">
    <source>
        <dbReference type="Proteomes" id="UP000484547"/>
    </source>
</evidence>
<organism evidence="2">
    <name type="scientific">Phascolarctobacterium faecium</name>
    <dbReference type="NCBI Taxonomy" id="33025"/>
    <lineage>
        <taxon>Bacteria</taxon>
        <taxon>Bacillati</taxon>
        <taxon>Bacillota</taxon>
        <taxon>Negativicutes</taxon>
        <taxon>Acidaminococcales</taxon>
        <taxon>Acidaminococcaceae</taxon>
        <taxon>Phascolarctobacterium</taxon>
    </lineage>
</organism>
<dbReference type="Pfam" id="PF01928">
    <property type="entry name" value="CYTH"/>
    <property type="match status" value="1"/>
</dbReference>
<evidence type="ECO:0000313" key="2">
    <source>
        <dbReference type="EMBL" id="CDB47060.1"/>
    </source>
</evidence>
<dbReference type="GO" id="GO:0046872">
    <property type="term" value="F:metal ion binding"/>
    <property type="evidence" value="ECO:0007669"/>
    <property type="project" value="TreeGrafter"/>
</dbReference>
<reference evidence="2" key="1">
    <citation type="submission" date="2012-11" db="EMBL/GenBank/DDBJ databases">
        <title>Dependencies among metagenomic species, viruses, plasmids and units of genetic variation.</title>
        <authorList>
            <person name="Nielsen H.B."/>
            <person name="Almeida M."/>
            <person name="Juncker A.S."/>
            <person name="Rasmussen S."/>
            <person name="Li J."/>
            <person name="Sunagawa S."/>
            <person name="Plichta D."/>
            <person name="Gautier L."/>
            <person name="Le Chatelier E."/>
            <person name="Peletier E."/>
            <person name="Bonde I."/>
            <person name="Nielsen T."/>
            <person name="Manichanh C."/>
            <person name="Arumugam M."/>
            <person name="Batto J."/>
            <person name="Santos M.B.Q.D."/>
            <person name="Blom N."/>
            <person name="Borruel N."/>
            <person name="Burgdorf K.S."/>
            <person name="Boumezbeur F."/>
            <person name="Casellas F."/>
            <person name="Dore J."/>
            <person name="Guarner F."/>
            <person name="Hansen T."/>
            <person name="Hildebrand F."/>
            <person name="Kaas R.S."/>
            <person name="Kennedy S."/>
            <person name="Kristiansen K."/>
            <person name="Kultima J.R."/>
            <person name="Leonard P."/>
            <person name="Levenez F."/>
            <person name="Lund O."/>
            <person name="Moumen B."/>
            <person name="Le Paslier D."/>
            <person name="Pons N."/>
            <person name="Pedersen O."/>
            <person name="Prifti E."/>
            <person name="Qin J."/>
            <person name="Raes J."/>
            <person name="Tap J."/>
            <person name="Tims S."/>
            <person name="Ussery D.W."/>
            <person name="Yamada T."/>
            <person name="MetaHit consortium"/>
            <person name="Renault P."/>
            <person name="Sicheritz-Ponten T."/>
            <person name="Bork P."/>
            <person name="Wang J."/>
            <person name="Brunak S."/>
            <person name="Ehrlich S.D."/>
        </authorList>
    </citation>
    <scope>NUCLEOTIDE SEQUENCE [LARGE SCALE GENOMIC DNA]</scope>
</reference>
<evidence type="ECO:0000259" key="1">
    <source>
        <dbReference type="PROSITE" id="PS51707"/>
    </source>
</evidence>
<gene>
    <name evidence="2" type="ORF">BN533_02073</name>
    <name evidence="3" type="ORF">GMD11_11145</name>
    <name evidence="4" type="ORF">GMD18_11140</name>
</gene>
<dbReference type="Proteomes" id="UP000443070">
    <property type="component" value="Unassembled WGS sequence"/>
</dbReference>
<sequence>MDKTVEMEMKLTIARRDLKKLLASELITATMIKGSLAKQELLTTYYDTASYKLTESGMAYRIRRNGKKYEATVKTEQASGGGLSARREFNMPLKKDSPTVSGFTELGLETDLEELLAGEELQKLFTVEVKREIRLLQVTPETVLEMAIDQGKINAGKQKEKIDEVELEIKAGTKADLLDFTAQIAAKIPIFIEPRSKFARGLHLLGNGEEHEIPKGRLKIDRGGMVQDELSKLLEYYGDRILKLQNRLITDKNVLVQADKLLLPQFKHLQALLALIKPLLAEGEYDKIRKLLAEPAGTLDVLFRYKRLLMQWQLLHGTAGSTILQRPQLAEKLTEEIENILAEVAKQLEQGVYSHCIFKLLAWTEQSLWQNSYYVEVEQLAGCRVEDWYNMLKELDIKGEKIDEAQAKSILRVCEAIYYARRSLKIDRLSKTAWKDIKELYQRIQVLVYDVYSSKCLLNCIKGNNSRALYRDSGLLIGWRLQSMQSANTKALKAYGRVVEALKK</sequence>
<dbReference type="Gene3D" id="2.40.320.10">
    <property type="entry name" value="Hypothetical Protein Pfu-838710-001"/>
    <property type="match status" value="1"/>
</dbReference>
<dbReference type="AlphaFoldDB" id="R6ICY3"/>
<evidence type="ECO:0000313" key="5">
    <source>
        <dbReference type="Proteomes" id="UP000443070"/>
    </source>
</evidence>
<name>R6ICY3_9FIRM</name>
<dbReference type="CDD" id="cd07756">
    <property type="entry name" value="CYTH-like_Pase_CHAD"/>
    <property type="match status" value="1"/>
</dbReference>
<protein>
    <submittedName>
        <fullName evidence="2">Adenylate cyclase</fullName>
    </submittedName>
    <submittedName>
        <fullName evidence="3">CYTH domain-containing protein</fullName>
    </submittedName>
</protein>
<dbReference type="HOGENOM" id="CLU_040400_3_0_9"/>
<dbReference type="OrthoDB" id="3034217at2"/>
<dbReference type="PANTHER" id="PTHR39569">
    <property type="entry name" value="INORGANIC TRIPHOSPHATASE"/>
    <property type="match status" value="1"/>
</dbReference>
<dbReference type="EMBL" id="CBDS010000103">
    <property type="protein sequence ID" value="CDB47060.1"/>
    <property type="molecule type" value="Genomic_DNA"/>
</dbReference>
<accession>R6ICY3</accession>
<evidence type="ECO:0000313" key="3">
    <source>
        <dbReference type="EMBL" id="MTT76806.1"/>
    </source>
</evidence>
<accession>A0A6I3S1N2</accession>
<dbReference type="InterPro" id="IPR039013">
    <property type="entry name" value="YgiF"/>
</dbReference>
<dbReference type="InterPro" id="IPR023577">
    <property type="entry name" value="CYTH_domain"/>
</dbReference>
<reference evidence="5 6" key="2">
    <citation type="journal article" date="2019" name="Nat. Med.">
        <title>A library of human gut bacterial isolates paired with longitudinal multiomics data enables mechanistic microbiome research.</title>
        <authorList>
            <person name="Poyet M."/>
            <person name="Groussin M."/>
            <person name="Gibbons S.M."/>
            <person name="Avila-Pacheco J."/>
            <person name="Jiang X."/>
            <person name="Kearney S.M."/>
            <person name="Perrotta A.R."/>
            <person name="Berdy B."/>
            <person name="Zhao S."/>
            <person name="Lieberman T.D."/>
            <person name="Swanson P.K."/>
            <person name="Smith M."/>
            <person name="Roesemann S."/>
            <person name="Alexander J.E."/>
            <person name="Rich S.A."/>
            <person name="Livny J."/>
            <person name="Vlamakis H."/>
            <person name="Clish C."/>
            <person name="Bullock K."/>
            <person name="Deik A."/>
            <person name="Scott J."/>
            <person name="Pierce K.A."/>
            <person name="Xavier R.J."/>
            <person name="Alm E.J."/>
        </authorList>
    </citation>
    <scope>NUCLEOTIDE SEQUENCE [LARGE SCALE GENOMIC DNA]</scope>
    <source>
        <strain evidence="3 6">BIOML-A13</strain>
        <strain evidence="4 5">BIOML-A3</strain>
    </source>
</reference>
<comment type="caution">
    <text evidence="2">The sequence shown here is derived from an EMBL/GenBank/DDBJ whole genome shotgun (WGS) entry which is preliminary data.</text>
</comment>
<evidence type="ECO:0000313" key="4">
    <source>
        <dbReference type="EMBL" id="MTU04938.1"/>
    </source>
</evidence>
<dbReference type="eggNOG" id="COG3025">
    <property type="taxonomic scope" value="Bacteria"/>
</dbReference>
<dbReference type="EMBL" id="WNBM01000012">
    <property type="protein sequence ID" value="MTT76806.1"/>
    <property type="molecule type" value="Genomic_DNA"/>
</dbReference>
<dbReference type="SUPFAM" id="SSF55154">
    <property type="entry name" value="CYTH-like phosphatases"/>
    <property type="match status" value="1"/>
</dbReference>
<dbReference type="InterPro" id="IPR033469">
    <property type="entry name" value="CYTH-like_dom_sf"/>
</dbReference>
<dbReference type="SMART" id="SM01118">
    <property type="entry name" value="CYTH"/>
    <property type="match status" value="1"/>
</dbReference>
<dbReference type="RefSeq" id="WP_021718972.1">
    <property type="nucleotide sequence ID" value="NZ_CAUBBC010000015.1"/>
</dbReference>
<keyword evidence="5" id="KW-1185">Reference proteome</keyword>
<dbReference type="GO" id="GO:0050355">
    <property type="term" value="F:inorganic triphosphate phosphatase activity"/>
    <property type="evidence" value="ECO:0007669"/>
    <property type="project" value="InterPro"/>
</dbReference>
<dbReference type="EMBL" id="WNBW01000014">
    <property type="protein sequence ID" value="MTU04938.1"/>
    <property type="molecule type" value="Genomic_DNA"/>
</dbReference>
<dbReference type="PROSITE" id="PS51707">
    <property type="entry name" value="CYTH"/>
    <property type="match status" value="1"/>
</dbReference>
<feature type="domain" description="CYTH" evidence="1">
    <location>
        <begin position="4"/>
        <end position="208"/>
    </location>
</feature>